<dbReference type="RefSeq" id="WP_049642751.1">
    <property type="nucleotide sequence ID" value="NZ_LFTY01000002.1"/>
</dbReference>
<organism evidence="1 2">
    <name type="scientific">Candidatus Rhodobacter oscarellae</name>
    <dbReference type="NCBI Taxonomy" id="1675527"/>
    <lineage>
        <taxon>Bacteria</taxon>
        <taxon>Pseudomonadati</taxon>
        <taxon>Pseudomonadota</taxon>
        <taxon>Alphaproteobacteria</taxon>
        <taxon>Rhodobacterales</taxon>
        <taxon>Rhodobacter group</taxon>
        <taxon>Rhodobacter</taxon>
    </lineage>
</organism>
<dbReference type="EMBL" id="LFTY01000002">
    <property type="protein sequence ID" value="KMW56949.1"/>
    <property type="molecule type" value="Genomic_DNA"/>
</dbReference>
<dbReference type="PATRIC" id="fig|1675527.3.peg.2003"/>
<accession>A0A0J9E559</accession>
<dbReference type="Proteomes" id="UP000037178">
    <property type="component" value="Unassembled WGS sequence"/>
</dbReference>
<evidence type="ECO:0000313" key="2">
    <source>
        <dbReference type="Proteomes" id="UP000037178"/>
    </source>
</evidence>
<proteinExistence type="predicted"/>
<comment type="caution">
    <text evidence="1">The sequence shown here is derived from an EMBL/GenBank/DDBJ whole genome shotgun (WGS) entry which is preliminary data.</text>
</comment>
<gene>
    <name evidence="1" type="ORF">AIOL_001907</name>
</gene>
<dbReference type="STRING" id="1675527.AIOL_001907"/>
<sequence length="140" mass="15281">MAKKKDESAEVVVSDAHDPYAIRTIEHLFSLFDGGDFLAEVLEGHRQLQIDMLEHKELHGTKGCKGSMTITVNYALGKQGDVDMGATVNFNAPKAPPASASAFIDENGQMTLYSPLMKRMHGGVRDVTPHDPETGEVRDV</sequence>
<reference evidence="1 2" key="1">
    <citation type="submission" date="2015-06" db="EMBL/GenBank/DDBJ databases">
        <title>Draft genome sequence of an Alphaproteobacteria species associated to the Mediterranean sponge Oscarella lobularis.</title>
        <authorList>
            <person name="Jourda C."/>
            <person name="Santini S."/>
            <person name="Claverie J.-M."/>
        </authorList>
    </citation>
    <scope>NUCLEOTIDE SEQUENCE [LARGE SCALE GENOMIC DNA]</scope>
    <source>
        <strain evidence="1">IGS</strain>
    </source>
</reference>
<name>A0A0J9E559_9RHOB</name>
<protein>
    <submittedName>
        <fullName evidence="1">Uncharacterized protein</fullName>
    </submittedName>
</protein>
<dbReference type="AlphaFoldDB" id="A0A0J9E559"/>
<keyword evidence="2" id="KW-1185">Reference proteome</keyword>
<evidence type="ECO:0000313" key="1">
    <source>
        <dbReference type="EMBL" id="KMW56949.1"/>
    </source>
</evidence>